<dbReference type="SUPFAM" id="SSF55729">
    <property type="entry name" value="Acyl-CoA N-acyltransferases (Nat)"/>
    <property type="match status" value="1"/>
</dbReference>
<dbReference type="InterPro" id="IPR000182">
    <property type="entry name" value="GNAT_dom"/>
</dbReference>
<evidence type="ECO:0000313" key="4">
    <source>
        <dbReference type="Proteomes" id="UP000199052"/>
    </source>
</evidence>
<dbReference type="CDD" id="cd04301">
    <property type="entry name" value="NAT_SF"/>
    <property type="match status" value="1"/>
</dbReference>
<reference evidence="3 4" key="1">
    <citation type="submission" date="2016-10" db="EMBL/GenBank/DDBJ databases">
        <authorList>
            <person name="de Groot N.N."/>
        </authorList>
    </citation>
    <scope>NUCLEOTIDE SEQUENCE [LARGE SCALE GENOMIC DNA]</scope>
    <source>
        <strain evidence="3 4">CPCC 202808</strain>
    </source>
</reference>
<dbReference type="AlphaFoldDB" id="A0A1I2XIU9"/>
<dbReference type="PROSITE" id="PS51186">
    <property type="entry name" value="GNAT"/>
    <property type="match status" value="1"/>
</dbReference>
<feature type="domain" description="N-acetyltransferase" evidence="2">
    <location>
        <begin position="43"/>
        <end position="214"/>
    </location>
</feature>
<proteinExistence type="predicted"/>
<dbReference type="GO" id="GO:0005840">
    <property type="term" value="C:ribosome"/>
    <property type="evidence" value="ECO:0007669"/>
    <property type="project" value="UniProtKB-KW"/>
</dbReference>
<dbReference type="InterPro" id="IPR016181">
    <property type="entry name" value="Acyl_CoA_acyltransferase"/>
</dbReference>
<dbReference type="PANTHER" id="PTHR13947">
    <property type="entry name" value="GNAT FAMILY N-ACETYLTRANSFERASE"/>
    <property type="match status" value="1"/>
</dbReference>
<gene>
    <name evidence="3" type="ORF">SAMN05421678_112157</name>
</gene>
<organism evidence="3 4">
    <name type="scientific">Actinopolymorpha cephalotaxi</name>
    <dbReference type="NCBI Taxonomy" id="504797"/>
    <lineage>
        <taxon>Bacteria</taxon>
        <taxon>Bacillati</taxon>
        <taxon>Actinomycetota</taxon>
        <taxon>Actinomycetes</taxon>
        <taxon>Propionibacteriales</taxon>
        <taxon>Actinopolymorphaceae</taxon>
        <taxon>Actinopolymorpha</taxon>
    </lineage>
</organism>
<evidence type="ECO:0000259" key="2">
    <source>
        <dbReference type="PROSITE" id="PS51186"/>
    </source>
</evidence>
<dbReference type="InterPro" id="IPR050769">
    <property type="entry name" value="NAT_camello-type"/>
</dbReference>
<dbReference type="Gene3D" id="3.40.630.30">
    <property type="match status" value="1"/>
</dbReference>
<dbReference type="EMBL" id="FOOI01000012">
    <property type="protein sequence ID" value="SFH12001.1"/>
    <property type="molecule type" value="Genomic_DNA"/>
</dbReference>
<evidence type="ECO:0000256" key="1">
    <source>
        <dbReference type="ARBA" id="ARBA00022679"/>
    </source>
</evidence>
<protein>
    <submittedName>
        <fullName evidence="3">Ribosomal protein S18 acetylase RimI</fullName>
    </submittedName>
</protein>
<dbReference type="Pfam" id="PF00583">
    <property type="entry name" value="Acetyltransf_1"/>
    <property type="match status" value="1"/>
</dbReference>
<sequence>MMARSRVRVLTIRGTGRRRTPRCLDGHVNDTVTRHDTDADGLVRVRPREDADLADCVRLLAEVHGRDGYPLIWPERPVDWLVGSAPLAAWVALLDDRGEDHIVGHVALARCGPGDVAPDLLRAREAGPDERDPRPVVLGRLAVDPAARGRGVGARLLTGAVEYARAHGLRPVLDVVDSDRSAVALYERLGWTPLGSAEQVWGAGQAVTIHCYAAPA</sequence>
<dbReference type="GO" id="GO:0008080">
    <property type="term" value="F:N-acetyltransferase activity"/>
    <property type="evidence" value="ECO:0007669"/>
    <property type="project" value="InterPro"/>
</dbReference>
<keyword evidence="3" id="KW-0687">Ribonucleoprotein</keyword>
<accession>A0A1I2XIU9</accession>
<evidence type="ECO:0000313" key="3">
    <source>
        <dbReference type="EMBL" id="SFH12001.1"/>
    </source>
</evidence>
<keyword evidence="1" id="KW-0808">Transferase</keyword>
<dbReference type="PANTHER" id="PTHR13947:SF37">
    <property type="entry name" value="LD18367P"/>
    <property type="match status" value="1"/>
</dbReference>
<dbReference type="Proteomes" id="UP000199052">
    <property type="component" value="Unassembled WGS sequence"/>
</dbReference>
<dbReference type="STRING" id="504797.SAMN05421678_112157"/>
<name>A0A1I2XIU9_9ACTN</name>
<keyword evidence="3" id="KW-0689">Ribosomal protein</keyword>